<accession>A0A8B6CS49</accession>
<evidence type="ECO:0000256" key="1">
    <source>
        <dbReference type="SAM" id="MobiDB-lite"/>
    </source>
</evidence>
<dbReference type="AlphaFoldDB" id="A0A8B6CS49"/>
<dbReference type="EMBL" id="UYJE01002278">
    <property type="protein sequence ID" value="VDI09291.1"/>
    <property type="molecule type" value="Genomic_DNA"/>
</dbReference>
<evidence type="ECO:0000313" key="2">
    <source>
        <dbReference type="EMBL" id="VDI09291.1"/>
    </source>
</evidence>
<organism evidence="2 3">
    <name type="scientific">Mytilus galloprovincialis</name>
    <name type="common">Mediterranean mussel</name>
    <dbReference type="NCBI Taxonomy" id="29158"/>
    <lineage>
        <taxon>Eukaryota</taxon>
        <taxon>Metazoa</taxon>
        <taxon>Spiralia</taxon>
        <taxon>Lophotrochozoa</taxon>
        <taxon>Mollusca</taxon>
        <taxon>Bivalvia</taxon>
        <taxon>Autobranchia</taxon>
        <taxon>Pteriomorphia</taxon>
        <taxon>Mytilida</taxon>
        <taxon>Mytiloidea</taxon>
        <taxon>Mytilidae</taxon>
        <taxon>Mytilinae</taxon>
        <taxon>Mytilus</taxon>
    </lineage>
</organism>
<dbReference type="Proteomes" id="UP000596742">
    <property type="component" value="Unassembled WGS sequence"/>
</dbReference>
<reference evidence="2" key="1">
    <citation type="submission" date="2018-11" db="EMBL/GenBank/DDBJ databases">
        <authorList>
            <person name="Alioto T."/>
            <person name="Alioto T."/>
        </authorList>
    </citation>
    <scope>NUCLEOTIDE SEQUENCE</scope>
</reference>
<sequence>INFTEDDTTYANQGDADLLIRQPSRTKPSGRRKNKDGLTYIEVSFTRKPKNRRVIIGAENRTNYVDIDFTRTADPLPETVDE</sequence>
<proteinExistence type="predicted"/>
<comment type="caution">
    <text evidence="2">The sequence shown here is derived from an EMBL/GenBank/DDBJ whole genome shotgun (WGS) entry which is preliminary data.</text>
</comment>
<evidence type="ECO:0000313" key="3">
    <source>
        <dbReference type="Proteomes" id="UP000596742"/>
    </source>
</evidence>
<feature type="non-terminal residue" evidence="2">
    <location>
        <position position="1"/>
    </location>
</feature>
<name>A0A8B6CS49_MYTGA</name>
<gene>
    <name evidence="2" type="ORF">MGAL_10B007574</name>
</gene>
<protein>
    <submittedName>
        <fullName evidence="2">Uncharacterized protein</fullName>
    </submittedName>
</protein>
<keyword evidence="3" id="KW-1185">Reference proteome</keyword>
<dbReference type="OrthoDB" id="6161547at2759"/>
<feature type="region of interest" description="Disordered" evidence="1">
    <location>
        <begin position="14"/>
        <end position="36"/>
    </location>
</feature>